<dbReference type="OrthoDB" id="793280at2"/>
<keyword evidence="1" id="KW-1133">Transmembrane helix</keyword>
<evidence type="ECO:0000313" key="3">
    <source>
        <dbReference type="EMBL" id="RFZ91067.1"/>
    </source>
</evidence>
<gene>
    <name evidence="3" type="ORF">D0C36_19180</name>
</gene>
<evidence type="ECO:0000259" key="2">
    <source>
        <dbReference type="Pfam" id="PF03703"/>
    </source>
</evidence>
<keyword evidence="1" id="KW-0472">Membrane</keyword>
<keyword evidence="1" id="KW-0812">Transmembrane</keyword>
<dbReference type="EMBL" id="QWDC01000003">
    <property type="protein sequence ID" value="RFZ91067.1"/>
    <property type="molecule type" value="Genomic_DNA"/>
</dbReference>
<keyword evidence="4" id="KW-1185">Reference proteome</keyword>
<sequence>MKTYHDISLRPAVSFAVLKNLHLIALSLIFLLLAWYSSACFVLFSLTILCIACYRLLWIRSNHYLIGAETIRTKSGIFFKRSDELKMYSIKDYVIIQPIGLQVLKLMNVTLKSTDPETPVLKFTGIPRSDLIATIRERVNTARQNKNTIRLINQRA</sequence>
<organism evidence="3 4">
    <name type="scientific">Mucilaginibacter conchicola</name>
    <dbReference type="NCBI Taxonomy" id="2303333"/>
    <lineage>
        <taxon>Bacteria</taxon>
        <taxon>Pseudomonadati</taxon>
        <taxon>Bacteroidota</taxon>
        <taxon>Sphingobacteriia</taxon>
        <taxon>Sphingobacteriales</taxon>
        <taxon>Sphingobacteriaceae</taxon>
        <taxon>Mucilaginibacter</taxon>
    </lineage>
</organism>
<dbReference type="Proteomes" id="UP000264217">
    <property type="component" value="Unassembled WGS sequence"/>
</dbReference>
<name>A0A372NR32_9SPHI</name>
<proteinExistence type="predicted"/>
<dbReference type="Pfam" id="PF03703">
    <property type="entry name" value="bPH_2"/>
    <property type="match status" value="1"/>
</dbReference>
<reference evidence="3 4" key="1">
    <citation type="submission" date="2018-08" db="EMBL/GenBank/DDBJ databases">
        <title>Mucilaginibacter sp. MYSH2.</title>
        <authorList>
            <person name="Seo T."/>
        </authorList>
    </citation>
    <scope>NUCLEOTIDE SEQUENCE [LARGE SCALE GENOMIC DNA]</scope>
    <source>
        <strain evidence="3 4">MYSH2</strain>
    </source>
</reference>
<evidence type="ECO:0000256" key="1">
    <source>
        <dbReference type="SAM" id="Phobius"/>
    </source>
</evidence>
<comment type="caution">
    <text evidence="3">The sequence shown here is derived from an EMBL/GenBank/DDBJ whole genome shotgun (WGS) entry which is preliminary data.</text>
</comment>
<dbReference type="AlphaFoldDB" id="A0A372NR32"/>
<feature type="domain" description="YdbS-like PH" evidence="2">
    <location>
        <begin position="60"/>
        <end position="128"/>
    </location>
</feature>
<dbReference type="RefSeq" id="WP_117393269.1">
    <property type="nucleotide sequence ID" value="NZ_QWDC01000003.1"/>
</dbReference>
<accession>A0A372NR32</accession>
<dbReference type="InterPro" id="IPR005182">
    <property type="entry name" value="YdbS-like_PH"/>
</dbReference>
<feature type="transmembrane region" description="Helical" evidence="1">
    <location>
        <begin position="12"/>
        <end position="35"/>
    </location>
</feature>
<protein>
    <submittedName>
        <fullName evidence="3">PH domain-containing protein</fullName>
    </submittedName>
</protein>
<evidence type="ECO:0000313" key="4">
    <source>
        <dbReference type="Proteomes" id="UP000264217"/>
    </source>
</evidence>
<feature type="transmembrane region" description="Helical" evidence="1">
    <location>
        <begin position="41"/>
        <end position="58"/>
    </location>
</feature>